<accession>A0AA48I1E0</accession>
<feature type="compositionally biased region" description="Polar residues" evidence="1">
    <location>
        <begin position="38"/>
        <end position="47"/>
    </location>
</feature>
<evidence type="ECO:0000313" key="2">
    <source>
        <dbReference type="EMBL" id="BEI89336.1"/>
    </source>
</evidence>
<dbReference type="AlphaFoldDB" id="A0AA48I1E0"/>
<proteinExistence type="predicted"/>
<dbReference type="EMBL" id="AP028213">
    <property type="protein sequence ID" value="BEI89336.1"/>
    <property type="molecule type" value="Genomic_DNA"/>
</dbReference>
<organism evidence="2 3">
    <name type="scientific">Cutaneotrichosporon cavernicola</name>
    <dbReference type="NCBI Taxonomy" id="279322"/>
    <lineage>
        <taxon>Eukaryota</taxon>
        <taxon>Fungi</taxon>
        <taxon>Dikarya</taxon>
        <taxon>Basidiomycota</taxon>
        <taxon>Agaricomycotina</taxon>
        <taxon>Tremellomycetes</taxon>
        <taxon>Trichosporonales</taxon>
        <taxon>Trichosporonaceae</taxon>
        <taxon>Cutaneotrichosporon</taxon>
    </lineage>
</organism>
<feature type="region of interest" description="Disordered" evidence="1">
    <location>
        <begin position="1"/>
        <end position="87"/>
    </location>
</feature>
<evidence type="ECO:0000256" key="1">
    <source>
        <dbReference type="SAM" id="MobiDB-lite"/>
    </source>
</evidence>
<name>A0AA48I1E0_9TREE</name>
<dbReference type="RefSeq" id="XP_060454602.1">
    <property type="nucleotide sequence ID" value="XM_060597739.1"/>
</dbReference>
<sequence length="157" mass="15905">MFNTNKVTTERSSASSGSSSSPISAGFSSPTTPAGPLSSFTTPSTLASPIPSLVPSASTSASTSGGPSSRSGASTVPSYVTPTSGPGSLVGMAIRAFPRTNWDGVIFDGDSTDPRDQTEWAGREASKRWAAALEAGNLGDLDTVDFGVAVFDHVCEP</sequence>
<dbReference type="KEGG" id="ccac:CcaHIS019_0206980"/>
<gene>
    <name evidence="2" type="ORF">CcaverHIS019_0206980</name>
</gene>
<dbReference type="GeneID" id="85493207"/>
<evidence type="ECO:0000313" key="3">
    <source>
        <dbReference type="Proteomes" id="UP001233271"/>
    </source>
</evidence>
<feature type="compositionally biased region" description="Low complexity" evidence="1">
    <location>
        <begin position="12"/>
        <end position="30"/>
    </location>
</feature>
<feature type="compositionally biased region" description="Low complexity" evidence="1">
    <location>
        <begin position="51"/>
        <end position="75"/>
    </location>
</feature>
<keyword evidence="3" id="KW-1185">Reference proteome</keyword>
<feature type="compositionally biased region" description="Polar residues" evidence="1">
    <location>
        <begin position="1"/>
        <end position="11"/>
    </location>
</feature>
<feature type="compositionally biased region" description="Polar residues" evidence="1">
    <location>
        <begin position="76"/>
        <end position="86"/>
    </location>
</feature>
<dbReference type="Proteomes" id="UP001233271">
    <property type="component" value="Chromosome 2"/>
</dbReference>
<protein>
    <submittedName>
        <fullName evidence="2">Uncharacterized protein</fullName>
    </submittedName>
</protein>
<reference evidence="2" key="1">
    <citation type="journal article" date="2023" name="BMC Genomics">
        <title>Chromosome-level genome assemblies of Cutaneotrichosporon spp. (Trichosporonales, Basidiomycota) reveal imbalanced evolution between nucleotide sequences and chromosome synteny.</title>
        <authorList>
            <person name="Kobayashi Y."/>
            <person name="Kayamori A."/>
            <person name="Aoki K."/>
            <person name="Shiwa Y."/>
            <person name="Matsutani M."/>
            <person name="Fujita N."/>
            <person name="Sugita T."/>
            <person name="Iwasaki W."/>
            <person name="Tanaka N."/>
            <person name="Takashima M."/>
        </authorList>
    </citation>
    <scope>NUCLEOTIDE SEQUENCE</scope>
    <source>
        <strain evidence="2">HIS019</strain>
    </source>
</reference>